<accession>A0A4Q9H1M5</accession>
<dbReference type="SUPFAM" id="SSF53474">
    <property type="entry name" value="alpha/beta-Hydrolases"/>
    <property type="match status" value="1"/>
</dbReference>
<sequence length="579" mass="64799">MPRMSPATKRQRIAIDEDSWVNQLTPSAQSVILFVHGTFGDAKETWRGTSEALLTNPGLSSFDTASFGYSSKVFERNTPDTFTEKLRLWINTHLSSYTDIYIIAHSMGGLLVRGSICAMLNDAGENKTVKKIRLCFLVASPVTGSKVATFLTKIGLSKIHKRLDYLDNPKFNGKPLGKAYAAAVKRYCDNGGDTIDAPHFHIFTAERDIFVGKPKKSFYTKFDHDEGVLPGTHGSVKLELDINSTLITRVAQLVLDSIGTSRRLQKSRINAIQESTREREEAALASPGCGAALAGGTGETVDILLISCSNTKSDASGHHFDGNASLLSQLDDPDIRQLIFATRNRMLTSIQGGLVDGIEFSEGNRGSRPINKELIFGPDFGGRINESKFLPAYLRYKGRCYQATPDEWAKFLQQPKRPVVLIMSGLYGLLLATDSIQNYDAHLTDVNLEAGVSIQTYWKDRELMTEILLSHIKWLEKNVGPVGRVVDALSELSYQETINWSLIRHRWPVFHRVFEKRAGRDALANLGVWVRDVLRDPNLLKSIEYDQFYENKSFLDEDRIAFERLIGETSLKVMRQIKN</sequence>
<evidence type="ECO:0000313" key="2">
    <source>
        <dbReference type="EMBL" id="TBO29306.1"/>
    </source>
</evidence>
<dbReference type="Proteomes" id="UP000292120">
    <property type="component" value="Unassembled WGS sequence"/>
</dbReference>
<organism evidence="2 3">
    <name type="scientific">Aquabacterium lacunae</name>
    <dbReference type="NCBI Taxonomy" id="2528630"/>
    <lineage>
        <taxon>Bacteria</taxon>
        <taxon>Pseudomonadati</taxon>
        <taxon>Pseudomonadota</taxon>
        <taxon>Betaproteobacteria</taxon>
        <taxon>Burkholderiales</taxon>
        <taxon>Aquabacterium</taxon>
    </lineage>
</organism>
<dbReference type="InterPro" id="IPR029058">
    <property type="entry name" value="AB_hydrolase_fold"/>
</dbReference>
<dbReference type="InterPro" id="IPR007751">
    <property type="entry name" value="DUF676_lipase-like"/>
</dbReference>
<dbReference type="Gene3D" id="3.40.50.1820">
    <property type="entry name" value="alpha/beta hydrolase"/>
    <property type="match status" value="1"/>
</dbReference>
<dbReference type="Pfam" id="PF03883">
    <property type="entry name" value="H2O2_YaaD"/>
    <property type="match status" value="1"/>
</dbReference>
<name>A0A4Q9H1M5_9BURK</name>
<evidence type="ECO:0000259" key="1">
    <source>
        <dbReference type="Pfam" id="PF05057"/>
    </source>
</evidence>
<proteinExistence type="predicted"/>
<dbReference type="InterPro" id="IPR005583">
    <property type="entry name" value="YaaA"/>
</dbReference>
<comment type="caution">
    <text evidence="2">The sequence shown here is derived from an EMBL/GenBank/DDBJ whole genome shotgun (WGS) entry which is preliminary data.</text>
</comment>
<keyword evidence="3" id="KW-1185">Reference proteome</keyword>
<dbReference type="EMBL" id="SIXI01000005">
    <property type="protein sequence ID" value="TBO29306.1"/>
    <property type="molecule type" value="Genomic_DNA"/>
</dbReference>
<protein>
    <submittedName>
        <fullName evidence="2">Peroxide stress protein YaaA</fullName>
    </submittedName>
</protein>
<dbReference type="OrthoDB" id="275181at2"/>
<reference evidence="2 3" key="1">
    <citation type="submission" date="2019-02" db="EMBL/GenBank/DDBJ databases">
        <title>Aquabacterium sp. strain KMB7.</title>
        <authorList>
            <person name="Chen W.-M."/>
        </authorList>
    </citation>
    <scope>NUCLEOTIDE SEQUENCE [LARGE SCALE GENOMIC DNA]</scope>
    <source>
        <strain evidence="2 3">KMB7</strain>
    </source>
</reference>
<evidence type="ECO:0000313" key="3">
    <source>
        <dbReference type="Proteomes" id="UP000292120"/>
    </source>
</evidence>
<dbReference type="AlphaFoldDB" id="A0A4Q9H1M5"/>
<feature type="domain" description="DUF676" evidence="1">
    <location>
        <begin position="31"/>
        <end position="156"/>
    </location>
</feature>
<gene>
    <name evidence="2" type="primary">yaaA</name>
    <name evidence="2" type="ORF">EYS42_12915</name>
</gene>
<dbReference type="Pfam" id="PF05057">
    <property type="entry name" value="DUF676"/>
    <property type="match status" value="1"/>
</dbReference>